<evidence type="ECO:0000313" key="3">
    <source>
        <dbReference type="Proteomes" id="UP001057025"/>
    </source>
</evidence>
<evidence type="ECO:0008006" key="4">
    <source>
        <dbReference type="Google" id="ProtNLM"/>
    </source>
</evidence>
<organism evidence="2 3">
    <name type="scientific">Fructilactobacillus hinvesii</name>
    <dbReference type="NCBI Taxonomy" id="2940300"/>
    <lineage>
        <taxon>Bacteria</taxon>
        <taxon>Bacillati</taxon>
        <taxon>Bacillota</taxon>
        <taxon>Bacilli</taxon>
        <taxon>Lactobacillales</taxon>
        <taxon>Lactobacillaceae</taxon>
        <taxon>Fructilactobacillus</taxon>
    </lineage>
</organism>
<gene>
    <name evidence="2" type="ORF">M3M39_04790</name>
</gene>
<dbReference type="EMBL" id="CP097118">
    <property type="protein sequence ID" value="USS87440.1"/>
    <property type="molecule type" value="Genomic_DNA"/>
</dbReference>
<feature type="transmembrane region" description="Helical" evidence="1">
    <location>
        <begin position="110"/>
        <end position="127"/>
    </location>
</feature>
<evidence type="ECO:0000256" key="1">
    <source>
        <dbReference type="SAM" id="Phobius"/>
    </source>
</evidence>
<keyword evidence="3" id="KW-1185">Reference proteome</keyword>
<dbReference type="RefSeq" id="WP_252796736.1">
    <property type="nucleotide sequence ID" value="NZ_CP097118.1"/>
</dbReference>
<feature type="transmembrane region" description="Helical" evidence="1">
    <location>
        <begin position="76"/>
        <end position="98"/>
    </location>
</feature>
<evidence type="ECO:0000313" key="2">
    <source>
        <dbReference type="EMBL" id="USS87440.1"/>
    </source>
</evidence>
<protein>
    <recommendedName>
        <fullName evidence="4">ABC-2 type transporter domain-containing protein</fullName>
    </recommendedName>
</protein>
<reference evidence="2" key="1">
    <citation type="submission" date="2022-05" db="EMBL/GenBank/DDBJ databases">
        <authorList>
            <person name="Oliphant S.A."/>
            <person name="Watson-Haigh N.S."/>
            <person name="Sumby K.M."/>
            <person name="Gardner J.M."/>
            <person name="Jiranek V."/>
        </authorList>
    </citation>
    <scope>NUCLEOTIDE SEQUENCE</scope>
    <source>
        <strain evidence="2">KI11_C11</strain>
    </source>
</reference>
<sequence length="194" mass="22115">MVTCAILAGIAGNSLVTFAKSVNYTNDFYLLQIETSPYSIKKWLSDDILVQTILNAVISVAVLIFGMILGDYGLSWNLLIVFCLLLYIGIYLSLFGFLIGQWLDVQTLDATSFFLMFLVMFFLIPFHEFASGKWIQLITKVQQLFPFYYLYQIFTSKLLGQTWIINLIWLVGTSLLTGVPAIIAIYYLLKKRIV</sequence>
<keyword evidence="1" id="KW-1133">Transmembrane helix</keyword>
<keyword evidence="1" id="KW-0812">Transmembrane</keyword>
<proteinExistence type="predicted"/>
<dbReference type="Proteomes" id="UP001057025">
    <property type="component" value="Chromosome"/>
</dbReference>
<accession>A0ABY5BS11</accession>
<feature type="transmembrane region" description="Helical" evidence="1">
    <location>
        <begin position="163"/>
        <end position="189"/>
    </location>
</feature>
<feature type="transmembrane region" description="Helical" evidence="1">
    <location>
        <begin position="48"/>
        <end position="69"/>
    </location>
</feature>
<name>A0ABY5BS11_9LACO</name>
<keyword evidence="1" id="KW-0472">Membrane</keyword>